<evidence type="ECO:0000256" key="5">
    <source>
        <dbReference type="ARBA" id="ARBA00022714"/>
    </source>
</evidence>
<evidence type="ECO:0000256" key="12">
    <source>
        <dbReference type="ARBA" id="ARBA00023136"/>
    </source>
</evidence>
<dbReference type="PANTHER" id="PTHR47354:SF8">
    <property type="entry name" value="1,2-PHENYLACETYL-COA EPOXIDASE, SUBUNIT E"/>
    <property type="match status" value="1"/>
</dbReference>
<evidence type="ECO:0000256" key="11">
    <source>
        <dbReference type="ARBA" id="ARBA00023014"/>
    </source>
</evidence>
<evidence type="ECO:0000256" key="10">
    <source>
        <dbReference type="ARBA" id="ARBA00023004"/>
    </source>
</evidence>
<dbReference type="InterPro" id="IPR050415">
    <property type="entry name" value="MRET"/>
</dbReference>
<feature type="transmembrane region" description="Helical" evidence="13">
    <location>
        <begin position="81"/>
        <end position="101"/>
    </location>
</feature>
<evidence type="ECO:0000256" key="6">
    <source>
        <dbReference type="ARBA" id="ARBA00022723"/>
    </source>
</evidence>
<dbReference type="SUPFAM" id="SSF52343">
    <property type="entry name" value="Ferredoxin reductase-like, C-terminal NADP-linked domain"/>
    <property type="match status" value="1"/>
</dbReference>
<evidence type="ECO:0000256" key="1">
    <source>
        <dbReference type="ARBA" id="ARBA00001974"/>
    </source>
</evidence>
<dbReference type="PROSITE" id="PS51384">
    <property type="entry name" value="FAD_FR"/>
    <property type="match status" value="1"/>
</dbReference>
<feature type="transmembrane region" description="Helical" evidence="13">
    <location>
        <begin position="181"/>
        <end position="201"/>
    </location>
</feature>
<dbReference type="GO" id="GO:0016491">
    <property type="term" value="F:oxidoreductase activity"/>
    <property type="evidence" value="ECO:0007669"/>
    <property type="project" value="UniProtKB-KW"/>
</dbReference>
<dbReference type="Proteomes" id="UP000477680">
    <property type="component" value="Chromosome"/>
</dbReference>
<proteinExistence type="predicted"/>
<dbReference type="InterPro" id="IPR013130">
    <property type="entry name" value="Fe3_Rdtase_TM_dom"/>
</dbReference>
<evidence type="ECO:0000313" key="16">
    <source>
        <dbReference type="Proteomes" id="UP000477680"/>
    </source>
</evidence>
<keyword evidence="5" id="KW-0001">2Fe-2S</keyword>
<dbReference type="GO" id="GO:0051537">
    <property type="term" value="F:2 iron, 2 sulfur cluster binding"/>
    <property type="evidence" value="ECO:0007669"/>
    <property type="project" value="UniProtKB-KW"/>
</dbReference>
<comment type="subcellular location">
    <subcellularLocation>
        <location evidence="2">Membrane</location>
        <topology evidence="2">Multi-pass membrane protein</topology>
    </subcellularLocation>
</comment>
<dbReference type="InterPro" id="IPR013112">
    <property type="entry name" value="FAD-bd_8"/>
</dbReference>
<reference evidence="15 16" key="1">
    <citation type="submission" date="2020-02" db="EMBL/GenBank/DDBJ databases">
        <title>Genome sequencing for Kineobactrum sp. M2.</title>
        <authorList>
            <person name="Park S.-J."/>
        </authorList>
    </citation>
    <scope>NUCLEOTIDE SEQUENCE [LARGE SCALE GENOMIC DNA]</scope>
    <source>
        <strain evidence="15 16">M2</strain>
    </source>
</reference>
<keyword evidence="4 13" id="KW-0812">Transmembrane</keyword>
<dbReference type="PANTHER" id="PTHR47354">
    <property type="entry name" value="NADH OXIDOREDUCTASE HCR"/>
    <property type="match status" value="1"/>
</dbReference>
<keyword evidence="3" id="KW-0285">Flavoprotein</keyword>
<dbReference type="Gene3D" id="2.40.30.10">
    <property type="entry name" value="Translation factors"/>
    <property type="match status" value="1"/>
</dbReference>
<dbReference type="Pfam" id="PF01794">
    <property type="entry name" value="Ferric_reduct"/>
    <property type="match status" value="1"/>
</dbReference>
<keyword evidence="10" id="KW-0408">Iron</keyword>
<evidence type="ECO:0000313" key="15">
    <source>
        <dbReference type="EMBL" id="QIB64550.1"/>
    </source>
</evidence>
<keyword evidence="9" id="KW-0560">Oxidoreductase</keyword>
<comment type="cofactor">
    <cofactor evidence="1">
        <name>FAD</name>
        <dbReference type="ChEBI" id="CHEBI:57692"/>
    </cofactor>
</comment>
<dbReference type="SUPFAM" id="SSF63380">
    <property type="entry name" value="Riboflavin synthase domain-like"/>
    <property type="match status" value="1"/>
</dbReference>
<evidence type="ECO:0000256" key="8">
    <source>
        <dbReference type="ARBA" id="ARBA00022989"/>
    </source>
</evidence>
<accession>A0A6C0TXI7</accession>
<dbReference type="PRINTS" id="PR00410">
    <property type="entry name" value="PHEHYDRXLASE"/>
</dbReference>
<feature type="transmembrane region" description="Helical" evidence="13">
    <location>
        <begin position="121"/>
        <end position="143"/>
    </location>
</feature>
<dbReference type="InterPro" id="IPR001433">
    <property type="entry name" value="OxRdtase_FAD/NAD-bd"/>
</dbReference>
<dbReference type="GO" id="GO:0016020">
    <property type="term" value="C:membrane"/>
    <property type="evidence" value="ECO:0007669"/>
    <property type="project" value="UniProtKB-SubCell"/>
</dbReference>
<evidence type="ECO:0000256" key="3">
    <source>
        <dbReference type="ARBA" id="ARBA00022630"/>
    </source>
</evidence>
<gene>
    <name evidence="15" type="ORF">G3T16_03175</name>
</gene>
<keyword evidence="8 13" id="KW-1133">Transmembrane helix</keyword>
<dbReference type="InterPro" id="IPR017927">
    <property type="entry name" value="FAD-bd_FR_type"/>
</dbReference>
<name>A0A6C0TXI7_9GAMM</name>
<dbReference type="GO" id="GO:0050660">
    <property type="term" value="F:flavin adenine dinucleotide binding"/>
    <property type="evidence" value="ECO:0007669"/>
    <property type="project" value="TreeGrafter"/>
</dbReference>
<sequence>MYRWMSHALLWLLGVLPALIALGSLPAGTFDTAGGVLNALGRLTGIGGLGLLLVTAIVSFRIPGFDRLFGGLTTLWHIHHLMGAISFLLLLAHPLLLALAASQVSLATAVAVLYPSGVAVGLGWGALLLMMVFLAPSFSFFGAPHYQRWKSLHKLSGVAALLALAHTFMLARTTAEPWSTLIWLVLAGAAIAALSYGLVFARRAAQHRYTVTGVARPANNVVELSLEPVGKALRYQAGQFVYLTPYDSKLQAGYREEHPYTLSSAPGESGLRIAIKDLGDASRAIGAIAHGSEVRIMGPYGAFFPVHNRDSELWVAGGIGITPFLGRARELAVRGEAVDMHLIYCVQDEARALFGDELRRFSSRIPGFSLTMHYFYKHGPLAGDFVRDHCSDCAQRQVYACGPGPLNGLVRQIALAAGVPRHHFHSEEFDLL</sequence>
<dbReference type="GO" id="GO:0046872">
    <property type="term" value="F:metal ion binding"/>
    <property type="evidence" value="ECO:0007669"/>
    <property type="project" value="UniProtKB-KW"/>
</dbReference>
<dbReference type="AlphaFoldDB" id="A0A6C0TXI7"/>
<feature type="domain" description="FAD-binding FR-type" evidence="14">
    <location>
        <begin position="204"/>
        <end position="306"/>
    </location>
</feature>
<feature type="transmembrane region" description="Helical" evidence="13">
    <location>
        <begin position="39"/>
        <end position="60"/>
    </location>
</feature>
<protein>
    <submittedName>
        <fullName evidence="15">Oxidoreductase</fullName>
    </submittedName>
</protein>
<keyword evidence="11" id="KW-0411">Iron-sulfur</keyword>
<keyword evidence="12 13" id="KW-0472">Membrane</keyword>
<keyword evidence="7" id="KW-0274">FAD</keyword>
<dbReference type="InterPro" id="IPR017938">
    <property type="entry name" value="Riboflavin_synthase-like_b-brl"/>
</dbReference>
<dbReference type="KEGG" id="kim:G3T16_03175"/>
<dbReference type="Pfam" id="PF08022">
    <property type="entry name" value="FAD_binding_8"/>
    <property type="match status" value="1"/>
</dbReference>
<evidence type="ECO:0000256" key="2">
    <source>
        <dbReference type="ARBA" id="ARBA00004141"/>
    </source>
</evidence>
<dbReference type="EMBL" id="CP048711">
    <property type="protein sequence ID" value="QIB64550.1"/>
    <property type="molecule type" value="Genomic_DNA"/>
</dbReference>
<evidence type="ECO:0000256" key="7">
    <source>
        <dbReference type="ARBA" id="ARBA00022827"/>
    </source>
</evidence>
<dbReference type="InterPro" id="IPR039261">
    <property type="entry name" value="FNR_nucleotide-bd"/>
</dbReference>
<dbReference type="Pfam" id="PF00175">
    <property type="entry name" value="NAD_binding_1"/>
    <property type="match status" value="1"/>
</dbReference>
<evidence type="ECO:0000256" key="13">
    <source>
        <dbReference type="SAM" id="Phobius"/>
    </source>
</evidence>
<keyword evidence="6" id="KW-0479">Metal-binding</keyword>
<dbReference type="Gene3D" id="3.40.50.80">
    <property type="entry name" value="Nucleotide-binding domain of ferredoxin-NADP reductase (FNR) module"/>
    <property type="match status" value="1"/>
</dbReference>
<keyword evidence="16" id="KW-1185">Reference proteome</keyword>
<evidence type="ECO:0000256" key="4">
    <source>
        <dbReference type="ARBA" id="ARBA00022692"/>
    </source>
</evidence>
<organism evidence="15 16">
    <name type="scientific">Kineobactrum salinum</name>
    <dbReference type="NCBI Taxonomy" id="2708301"/>
    <lineage>
        <taxon>Bacteria</taxon>
        <taxon>Pseudomonadati</taxon>
        <taxon>Pseudomonadota</taxon>
        <taxon>Gammaproteobacteria</taxon>
        <taxon>Cellvibrionales</taxon>
        <taxon>Halieaceae</taxon>
        <taxon>Kineobactrum</taxon>
    </lineage>
</organism>
<dbReference type="RefSeq" id="WP_163493800.1">
    <property type="nucleotide sequence ID" value="NZ_CP048711.1"/>
</dbReference>
<evidence type="ECO:0000259" key="14">
    <source>
        <dbReference type="PROSITE" id="PS51384"/>
    </source>
</evidence>
<evidence type="ECO:0000256" key="9">
    <source>
        <dbReference type="ARBA" id="ARBA00023002"/>
    </source>
</evidence>
<feature type="transmembrane region" description="Helical" evidence="13">
    <location>
        <begin position="155"/>
        <end position="175"/>
    </location>
</feature>